<reference evidence="1" key="2">
    <citation type="journal article" date="2015" name="Fish Shellfish Immunol.">
        <title>Early steps in the European eel (Anguilla anguilla)-Vibrio vulnificus interaction in the gills: Role of the RtxA13 toxin.</title>
        <authorList>
            <person name="Callol A."/>
            <person name="Pajuelo D."/>
            <person name="Ebbesson L."/>
            <person name="Teles M."/>
            <person name="MacKenzie S."/>
            <person name="Amaro C."/>
        </authorList>
    </citation>
    <scope>NUCLEOTIDE SEQUENCE</scope>
</reference>
<proteinExistence type="predicted"/>
<dbReference type="AlphaFoldDB" id="A0A0E9PTL6"/>
<evidence type="ECO:0000313" key="1">
    <source>
        <dbReference type="EMBL" id="JAH07971.1"/>
    </source>
</evidence>
<sequence length="16" mass="2070">MPQSRNIFYFRRTQLI</sequence>
<organism evidence="1">
    <name type="scientific">Anguilla anguilla</name>
    <name type="common">European freshwater eel</name>
    <name type="synonym">Muraena anguilla</name>
    <dbReference type="NCBI Taxonomy" id="7936"/>
    <lineage>
        <taxon>Eukaryota</taxon>
        <taxon>Metazoa</taxon>
        <taxon>Chordata</taxon>
        <taxon>Craniata</taxon>
        <taxon>Vertebrata</taxon>
        <taxon>Euteleostomi</taxon>
        <taxon>Actinopterygii</taxon>
        <taxon>Neopterygii</taxon>
        <taxon>Teleostei</taxon>
        <taxon>Anguilliformes</taxon>
        <taxon>Anguillidae</taxon>
        <taxon>Anguilla</taxon>
    </lineage>
</organism>
<reference evidence="1" key="1">
    <citation type="submission" date="2014-11" db="EMBL/GenBank/DDBJ databases">
        <authorList>
            <person name="Amaro Gonzalez C."/>
        </authorList>
    </citation>
    <scope>NUCLEOTIDE SEQUENCE</scope>
</reference>
<protein>
    <submittedName>
        <fullName evidence="1">Uncharacterized protein</fullName>
    </submittedName>
</protein>
<dbReference type="EMBL" id="GBXM01100606">
    <property type="protein sequence ID" value="JAH07971.1"/>
    <property type="molecule type" value="Transcribed_RNA"/>
</dbReference>
<accession>A0A0E9PTL6</accession>
<name>A0A0E9PTL6_ANGAN</name>